<keyword evidence="2" id="KW-0732">Signal</keyword>
<comment type="caution">
    <text evidence="3">The sequence shown here is derived from an EMBL/GenBank/DDBJ whole genome shotgun (WGS) entry which is preliminary data.</text>
</comment>
<name>A0A1E8CK95_9GAMM</name>
<dbReference type="OrthoDB" id="7061470at2"/>
<proteinExistence type="predicted"/>
<accession>A0A1E8CK95</accession>
<evidence type="ECO:0000256" key="2">
    <source>
        <dbReference type="SAM" id="SignalP"/>
    </source>
</evidence>
<dbReference type="EMBL" id="MASR01000001">
    <property type="protein sequence ID" value="OFE12824.1"/>
    <property type="molecule type" value="Genomic_DNA"/>
</dbReference>
<feature type="signal peptide" evidence="2">
    <location>
        <begin position="1"/>
        <end position="29"/>
    </location>
</feature>
<feature type="chain" id="PRO_5009212132" evidence="2">
    <location>
        <begin position="30"/>
        <end position="380"/>
    </location>
</feature>
<keyword evidence="1" id="KW-0175">Coiled coil</keyword>
<dbReference type="Proteomes" id="UP000175669">
    <property type="component" value="Unassembled WGS sequence"/>
</dbReference>
<dbReference type="STRING" id="1524254.PHACT_06460"/>
<protein>
    <submittedName>
        <fullName evidence="3">Uncharacterized protein</fullName>
    </submittedName>
</protein>
<evidence type="ECO:0000313" key="3">
    <source>
        <dbReference type="EMBL" id="OFE12824.1"/>
    </source>
</evidence>
<reference evidence="4" key="1">
    <citation type="submission" date="2016-07" db="EMBL/GenBank/DDBJ databases">
        <authorList>
            <person name="Florea S."/>
            <person name="Webb J.S."/>
            <person name="Jaromczyk J."/>
            <person name="Schardl C.L."/>
        </authorList>
    </citation>
    <scope>NUCLEOTIDE SEQUENCE [LARGE SCALE GENOMIC DNA]</scope>
    <source>
        <strain evidence="4">KCTC 42131</strain>
    </source>
</reference>
<sequence length="380" mass="42661">MHLLSLITAARTIARCGVLLLIVPFMAQAQPMASDATEPESEVLVVPATPELPATDASQPAEADVSAEAEVEDPVLAAERQVRLLRAQALQDRINDLSVASGPFDPSLIELQDDLGRTYLELEEFELAHGVLEQAMQLVRVNDGLYSERQVELLDALVDANIGLKEWEQVDIYSDLLFDLQARMHAKDSVAYADALMKVGAWRLQALRYNLLYRAGSPQAVQTLHDLHEQQELILGHARERNDVGQQWSLLKSIAATEMEMARQFNYQSMSGFQLHEPQYVSQTVCRTVPTASGGFQRVCWQERVSNPDYLYSAASQRRNQAERTRMGLQATAREMEALLAENPDFAEANAEETRLAMQSVDEALKQLRRDTRRSSLPRW</sequence>
<organism evidence="3 4">
    <name type="scientific">Pseudohongiella acticola</name>
    <dbReference type="NCBI Taxonomy" id="1524254"/>
    <lineage>
        <taxon>Bacteria</taxon>
        <taxon>Pseudomonadati</taxon>
        <taxon>Pseudomonadota</taxon>
        <taxon>Gammaproteobacteria</taxon>
        <taxon>Pseudomonadales</taxon>
        <taxon>Pseudohongiellaceae</taxon>
        <taxon>Pseudohongiella</taxon>
    </lineage>
</organism>
<evidence type="ECO:0000256" key="1">
    <source>
        <dbReference type="SAM" id="Coils"/>
    </source>
</evidence>
<gene>
    <name evidence="3" type="ORF">PHACT_06460</name>
</gene>
<evidence type="ECO:0000313" key="4">
    <source>
        <dbReference type="Proteomes" id="UP000175669"/>
    </source>
</evidence>
<keyword evidence="4" id="KW-1185">Reference proteome</keyword>
<dbReference type="AlphaFoldDB" id="A0A1E8CK95"/>
<dbReference type="RefSeq" id="WP_070116433.1">
    <property type="nucleotide sequence ID" value="NZ_MASR01000001.1"/>
</dbReference>
<feature type="coiled-coil region" evidence="1">
    <location>
        <begin position="319"/>
        <end position="371"/>
    </location>
</feature>